<evidence type="ECO:0000259" key="3">
    <source>
        <dbReference type="PROSITE" id="PS51898"/>
    </source>
</evidence>
<gene>
    <name evidence="4" type="ORF">EHR06_14275</name>
</gene>
<dbReference type="Gene3D" id="1.10.443.10">
    <property type="entry name" value="Intergrase catalytic core"/>
    <property type="match status" value="1"/>
</dbReference>
<dbReference type="PANTHER" id="PTHR30349">
    <property type="entry name" value="PHAGE INTEGRASE-RELATED"/>
    <property type="match status" value="1"/>
</dbReference>
<comment type="caution">
    <text evidence="4">The sequence shown here is derived from an EMBL/GenBank/DDBJ whole genome shotgun (WGS) entry which is preliminary data.</text>
</comment>
<dbReference type="InterPro" id="IPR011010">
    <property type="entry name" value="DNA_brk_join_enz"/>
</dbReference>
<dbReference type="EMBL" id="RQHS01000019">
    <property type="protein sequence ID" value="TGM97312.1"/>
    <property type="molecule type" value="Genomic_DNA"/>
</dbReference>
<sequence length="219" mass="25267">MAMTAKIIQLDSARKRSGKPPRITDQEGSAFGKGLSDQTMRELKKRFSKPITETEYRNRAIFSVMSQTGMRAKEVVSLKFSNILRSPEDEILIKYRKKGGKVAYSLLTEEILTHVREYHLRFGIKSDWFFHSRPRKNQHIRKPLSKRGLQFTIESWGVFTLSGRRIHAHSLRHTIGQKVMEKAGSIAVQKILNHSSPVISSKFYLKPFLSSATEYLNWD</sequence>
<evidence type="ECO:0000256" key="1">
    <source>
        <dbReference type="ARBA" id="ARBA00023172"/>
    </source>
</evidence>
<keyword evidence="5" id="KW-1185">Reference proteome</keyword>
<dbReference type="InterPro" id="IPR002104">
    <property type="entry name" value="Integrase_catalytic"/>
</dbReference>
<dbReference type="PROSITE" id="PS51898">
    <property type="entry name" value="TYR_RECOMBINASE"/>
    <property type="match status" value="1"/>
</dbReference>
<dbReference type="InterPro" id="IPR050090">
    <property type="entry name" value="Tyrosine_recombinase_XerCD"/>
</dbReference>
<dbReference type="Pfam" id="PF00589">
    <property type="entry name" value="Phage_integrase"/>
    <property type="match status" value="1"/>
</dbReference>
<dbReference type="Proteomes" id="UP000297241">
    <property type="component" value="Unassembled WGS sequence"/>
</dbReference>
<protein>
    <submittedName>
        <fullName evidence="4">Site-specific integrase</fullName>
    </submittedName>
</protein>
<dbReference type="OrthoDB" id="328577at2"/>
<reference evidence="4" key="1">
    <citation type="journal article" date="2019" name="PLoS Negl. Trop. Dis.">
        <title>Revisiting the worldwide diversity of Leptospira species in the environment.</title>
        <authorList>
            <person name="Vincent A.T."/>
            <person name="Schiettekatte O."/>
            <person name="Bourhy P."/>
            <person name="Veyrier F.J."/>
            <person name="Picardeau M."/>
        </authorList>
    </citation>
    <scope>NUCLEOTIDE SEQUENCE [LARGE SCALE GENOMIC DNA]</scope>
    <source>
        <strain evidence="4">201601113</strain>
    </source>
</reference>
<evidence type="ECO:0000256" key="2">
    <source>
        <dbReference type="SAM" id="MobiDB-lite"/>
    </source>
</evidence>
<accession>A0A4Z1A9M6</accession>
<dbReference type="GO" id="GO:0006310">
    <property type="term" value="P:DNA recombination"/>
    <property type="evidence" value="ECO:0007669"/>
    <property type="project" value="UniProtKB-KW"/>
</dbReference>
<dbReference type="AlphaFoldDB" id="A0A4Z1A9M6"/>
<dbReference type="GO" id="GO:0003677">
    <property type="term" value="F:DNA binding"/>
    <property type="evidence" value="ECO:0007669"/>
    <property type="project" value="InterPro"/>
</dbReference>
<dbReference type="SUPFAM" id="SSF56349">
    <property type="entry name" value="DNA breaking-rejoining enzymes"/>
    <property type="match status" value="1"/>
</dbReference>
<evidence type="ECO:0000313" key="4">
    <source>
        <dbReference type="EMBL" id="TGM97312.1"/>
    </source>
</evidence>
<evidence type="ECO:0000313" key="5">
    <source>
        <dbReference type="Proteomes" id="UP000297241"/>
    </source>
</evidence>
<proteinExistence type="predicted"/>
<dbReference type="GO" id="GO:0015074">
    <property type="term" value="P:DNA integration"/>
    <property type="evidence" value="ECO:0007669"/>
    <property type="project" value="InterPro"/>
</dbReference>
<name>A0A4Z1A9M6_9LEPT</name>
<feature type="domain" description="Tyr recombinase" evidence="3">
    <location>
        <begin position="33"/>
        <end position="217"/>
    </location>
</feature>
<keyword evidence="1" id="KW-0233">DNA recombination</keyword>
<dbReference type="RefSeq" id="WP_135757619.1">
    <property type="nucleotide sequence ID" value="NZ_RQHS01000019.1"/>
</dbReference>
<dbReference type="InterPro" id="IPR013762">
    <property type="entry name" value="Integrase-like_cat_sf"/>
</dbReference>
<feature type="region of interest" description="Disordered" evidence="2">
    <location>
        <begin position="10"/>
        <end position="31"/>
    </location>
</feature>
<dbReference type="CDD" id="cd00397">
    <property type="entry name" value="DNA_BRE_C"/>
    <property type="match status" value="1"/>
</dbReference>
<organism evidence="4 5">
    <name type="scientific">Leptospira dzoumogneensis</name>
    <dbReference type="NCBI Taxonomy" id="2484904"/>
    <lineage>
        <taxon>Bacteria</taxon>
        <taxon>Pseudomonadati</taxon>
        <taxon>Spirochaetota</taxon>
        <taxon>Spirochaetia</taxon>
        <taxon>Leptospirales</taxon>
        <taxon>Leptospiraceae</taxon>
        <taxon>Leptospira</taxon>
    </lineage>
</organism>